<reference evidence="4 5" key="2">
    <citation type="journal article" date="2008" name="Nature">
        <title>The Phaeodactylum genome reveals the evolutionary history of diatom genomes.</title>
        <authorList>
            <person name="Bowler C."/>
            <person name="Allen A.E."/>
            <person name="Badger J.H."/>
            <person name="Grimwood J."/>
            <person name="Jabbari K."/>
            <person name="Kuo A."/>
            <person name="Maheswari U."/>
            <person name="Martens C."/>
            <person name="Maumus F."/>
            <person name="Otillar R.P."/>
            <person name="Rayko E."/>
            <person name="Salamov A."/>
            <person name="Vandepoele K."/>
            <person name="Beszteri B."/>
            <person name="Gruber A."/>
            <person name="Heijde M."/>
            <person name="Katinka M."/>
            <person name="Mock T."/>
            <person name="Valentin K."/>
            <person name="Verret F."/>
            <person name="Berges J.A."/>
            <person name="Brownlee C."/>
            <person name="Cadoret J.P."/>
            <person name="Chiovitti A."/>
            <person name="Choi C.J."/>
            <person name="Coesel S."/>
            <person name="De Martino A."/>
            <person name="Detter J.C."/>
            <person name="Durkin C."/>
            <person name="Falciatore A."/>
            <person name="Fournet J."/>
            <person name="Haruta M."/>
            <person name="Huysman M.J."/>
            <person name="Jenkins B.D."/>
            <person name="Jiroutova K."/>
            <person name="Jorgensen R.E."/>
            <person name="Joubert Y."/>
            <person name="Kaplan A."/>
            <person name="Kroger N."/>
            <person name="Kroth P.G."/>
            <person name="La Roche J."/>
            <person name="Lindquist E."/>
            <person name="Lommer M."/>
            <person name="Martin-Jezequel V."/>
            <person name="Lopez P.J."/>
            <person name="Lucas S."/>
            <person name="Mangogna M."/>
            <person name="McGinnis K."/>
            <person name="Medlin L.K."/>
            <person name="Montsant A."/>
            <person name="Oudot-Le Secq M.P."/>
            <person name="Napoli C."/>
            <person name="Obornik M."/>
            <person name="Parker M.S."/>
            <person name="Petit J.L."/>
            <person name="Porcel B.M."/>
            <person name="Poulsen N."/>
            <person name="Robison M."/>
            <person name="Rychlewski L."/>
            <person name="Rynearson T.A."/>
            <person name="Schmutz J."/>
            <person name="Shapiro H."/>
            <person name="Siaut M."/>
            <person name="Stanley M."/>
            <person name="Sussman M.R."/>
            <person name="Taylor A.R."/>
            <person name="Vardi A."/>
            <person name="von Dassow P."/>
            <person name="Vyverman W."/>
            <person name="Willis A."/>
            <person name="Wyrwicz L.S."/>
            <person name="Rokhsar D.S."/>
            <person name="Weissenbach J."/>
            <person name="Armbrust E.V."/>
            <person name="Green B.R."/>
            <person name="Van de Peer Y."/>
            <person name="Grigoriev I.V."/>
        </authorList>
    </citation>
    <scope>NUCLEOTIDE SEQUENCE [LARGE SCALE GENOMIC DNA]</scope>
    <source>
        <strain evidence="4 5">CCMP1335</strain>
    </source>
</reference>
<feature type="signal peptide" evidence="2">
    <location>
        <begin position="1"/>
        <end position="22"/>
    </location>
</feature>
<organism evidence="4 5">
    <name type="scientific">Thalassiosira pseudonana</name>
    <name type="common">Marine diatom</name>
    <name type="synonym">Cyclotella nana</name>
    <dbReference type="NCBI Taxonomy" id="35128"/>
    <lineage>
        <taxon>Eukaryota</taxon>
        <taxon>Sar</taxon>
        <taxon>Stramenopiles</taxon>
        <taxon>Ochrophyta</taxon>
        <taxon>Bacillariophyta</taxon>
        <taxon>Coscinodiscophyceae</taxon>
        <taxon>Thalassiosirophycidae</taxon>
        <taxon>Thalassiosirales</taxon>
        <taxon>Thalassiosiraceae</taxon>
        <taxon>Thalassiosira</taxon>
    </lineage>
</organism>
<dbReference type="Proteomes" id="UP000001449">
    <property type="component" value="Chromosome 20"/>
</dbReference>
<keyword evidence="2" id="KW-0732">Signal</keyword>
<protein>
    <recommendedName>
        <fullName evidence="3">Fibronectin type-III domain-containing protein</fullName>
    </recommendedName>
</protein>
<dbReference type="PaxDb" id="35128-Thaps11641"/>
<dbReference type="SUPFAM" id="SSF55486">
    <property type="entry name" value="Metalloproteases ('zincins'), catalytic domain"/>
    <property type="match status" value="1"/>
</dbReference>
<dbReference type="KEGG" id="tps:THAPSDRAFT_11641"/>
<dbReference type="Gene3D" id="3.10.170.10">
    <property type="match status" value="1"/>
</dbReference>
<proteinExistence type="predicted"/>
<feature type="region of interest" description="Disordered" evidence="1">
    <location>
        <begin position="1312"/>
        <end position="1332"/>
    </location>
</feature>
<feature type="region of interest" description="Disordered" evidence="1">
    <location>
        <begin position="244"/>
        <end position="271"/>
    </location>
</feature>
<dbReference type="PANTHER" id="PTHR33683">
    <property type="entry name" value="1, PUTATIVE-RELATED"/>
    <property type="match status" value="1"/>
</dbReference>
<feature type="domain" description="Fibronectin type-III" evidence="3">
    <location>
        <begin position="861"/>
        <end position="955"/>
    </location>
</feature>
<evidence type="ECO:0000256" key="1">
    <source>
        <dbReference type="SAM" id="MobiDB-lite"/>
    </source>
</evidence>
<feature type="compositionally biased region" description="Low complexity" evidence="1">
    <location>
        <begin position="250"/>
        <end position="270"/>
    </location>
</feature>
<dbReference type="Gene3D" id="2.60.40.10">
    <property type="entry name" value="Immunoglobulins"/>
    <property type="match status" value="1"/>
</dbReference>
<dbReference type="RefSeq" id="XP_002294656.1">
    <property type="nucleotide sequence ID" value="XM_002294620.1"/>
</dbReference>
<keyword evidence="5" id="KW-1185">Reference proteome</keyword>
<dbReference type="PROSITE" id="PS50853">
    <property type="entry name" value="FN3"/>
    <property type="match status" value="1"/>
</dbReference>
<accession>B8CF47</accession>
<dbReference type="InterPro" id="IPR003961">
    <property type="entry name" value="FN3_dom"/>
</dbReference>
<dbReference type="SUPFAM" id="SSF49265">
    <property type="entry name" value="Fibronectin type III"/>
    <property type="match status" value="1"/>
</dbReference>
<evidence type="ECO:0000313" key="4">
    <source>
        <dbReference type="EMBL" id="EED88016.1"/>
    </source>
</evidence>
<dbReference type="GeneID" id="7443645"/>
<reference evidence="4 5" key="1">
    <citation type="journal article" date="2004" name="Science">
        <title>The genome of the diatom Thalassiosira pseudonana: ecology, evolution, and metabolism.</title>
        <authorList>
            <person name="Armbrust E.V."/>
            <person name="Berges J.A."/>
            <person name="Bowler C."/>
            <person name="Green B.R."/>
            <person name="Martinez D."/>
            <person name="Putnam N.H."/>
            <person name="Zhou S."/>
            <person name="Allen A.E."/>
            <person name="Apt K.E."/>
            <person name="Bechner M."/>
            <person name="Brzezinski M.A."/>
            <person name="Chaal B.K."/>
            <person name="Chiovitti A."/>
            <person name="Davis A.K."/>
            <person name="Demarest M.S."/>
            <person name="Detter J.C."/>
            <person name="Glavina T."/>
            <person name="Goodstein D."/>
            <person name="Hadi M.Z."/>
            <person name="Hellsten U."/>
            <person name="Hildebrand M."/>
            <person name="Jenkins B.D."/>
            <person name="Jurka J."/>
            <person name="Kapitonov V.V."/>
            <person name="Kroger N."/>
            <person name="Lau W.W."/>
            <person name="Lane T.W."/>
            <person name="Larimer F.W."/>
            <person name="Lippmeier J.C."/>
            <person name="Lucas S."/>
            <person name="Medina M."/>
            <person name="Montsant A."/>
            <person name="Obornik M."/>
            <person name="Parker M.S."/>
            <person name="Palenik B."/>
            <person name="Pazour G.J."/>
            <person name="Richardson P.M."/>
            <person name="Rynearson T.A."/>
            <person name="Saito M.A."/>
            <person name="Schwartz D.C."/>
            <person name="Thamatrakoln K."/>
            <person name="Valentin K."/>
            <person name="Vardi A."/>
            <person name="Wilkerson F.P."/>
            <person name="Rokhsar D.S."/>
        </authorList>
    </citation>
    <scope>NUCLEOTIDE SEQUENCE [LARGE SCALE GENOMIC DNA]</scope>
    <source>
        <strain evidence="4 5">CCMP1335</strain>
    </source>
</reference>
<dbReference type="HOGENOM" id="CLU_007964_0_0_1"/>
<dbReference type="EMBL" id="CM000652">
    <property type="protein sequence ID" value="EED88016.1"/>
    <property type="molecule type" value="Genomic_DNA"/>
</dbReference>
<dbReference type="InterPro" id="IPR036116">
    <property type="entry name" value="FN3_sf"/>
</dbReference>
<dbReference type="eggNOG" id="ENOG502SQE4">
    <property type="taxonomic scope" value="Eukaryota"/>
</dbReference>
<feature type="compositionally biased region" description="Low complexity" evidence="1">
    <location>
        <begin position="1256"/>
        <end position="1274"/>
    </location>
</feature>
<dbReference type="InterPro" id="IPR013783">
    <property type="entry name" value="Ig-like_fold"/>
</dbReference>
<evidence type="ECO:0000256" key="2">
    <source>
        <dbReference type="SAM" id="SignalP"/>
    </source>
</evidence>
<name>B8CF47_THAPS</name>
<feature type="chain" id="PRO_5002866581" description="Fibronectin type-III domain-containing protein" evidence="2">
    <location>
        <begin position="23"/>
        <end position="1460"/>
    </location>
</feature>
<evidence type="ECO:0000259" key="3">
    <source>
        <dbReference type="PROSITE" id="PS50853"/>
    </source>
</evidence>
<dbReference type="InParanoid" id="B8CF47"/>
<feature type="region of interest" description="Disordered" evidence="1">
    <location>
        <begin position="1243"/>
        <end position="1274"/>
    </location>
</feature>
<dbReference type="OMA" id="NHYFDAQ"/>
<dbReference type="PANTHER" id="PTHR33683:SF46">
    <property type="entry name" value="SUSHI DOMAIN-CONTAINING PROTEIN"/>
    <property type="match status" value="1"/>
</dbReference>
<feature type="region of interest" description="Disordered" evidence="1">
    <location>
        <begin position="408"/>
        <end position="438"/>
    </location>
</feature>
<gene>
    <name evidence="4" type="ORF">THAPSDRAFT_11641</name>
</gene>
<evidence type="ECO:0000313" key="5">
    <source>
        <dbReference type="Proteomes" id="UP000001449"/>
    </source>
</evidence>
<sequence>MTNTSLFILSLLLQLHHHASHAFIDPNEQAELQDEPSTASFFTNSDPLATKEITTEITLKNELYSLADLVHLQQQQSNSGFNGAKEDTISLLEDAITTLSLLTSLSSTSTTGVDNVQIDARSGHVASLIMSTPLLPGRGVGNGLLWSVDGGGVDNDEDGNSYLDGSGIILDDVGMLIDEDANNINTNNSDGRDEAPTTNEQWEQFAHQAIQHWITDHQYELQIDPKELFDSSDGYHNFVSGSVKVDGSDTSSSSSTNTASYSSNNNNNNNVEMAIHSNGELIQLILPRKHRSLPVINSQATASIHHGNLVHFGVENWGDIELDVRPSLSVENVWKVLVDHVGTGMSDGIDGVGGIGRMEDVEFWCKPELFVLVRTKDGRVFASAAEEEDGRVEGSNDVFMNFDDRDRQRKRRGLGSSLTSDTVNHDADKATTSTSNNTQYGKGYTHHLIYKLCPRFSPAQKYEAHIDAHTGQIYSFTNKIHFLNIEGSVYPTSNDGLEPDGVIQHDYPMLYMDVTVEQHGSGKRRKYVTDHGGGVPLVSDGTVRMELAGPYVSMNDMCGKSELVGSGVSASLDWGSSEGSDCSTPSVGGQGNTHSSRSGFYELNMIKAMARSHLPSNKWLEKQLVANVNFESSCNAFWDGETVNFYRGSGQCRNTGEITAVVDHEWAHGLDENDVVKTISEPSGEGIADIYAALRLNDSCIGRGFYIERKCLTIDDKCLECTGVREIDYHKMRSNQPHTLSWSREKCGHSVHCLGLVYSEAIWSLYKEKLSKYYGYDSNTSLEIVTRLTYVAAGHVSTWYSDNGGCDSGSGYLNYLIADDDDGDLQNGTPHMMAIYEAFDEQEIACATPKVQDSGCIGSSLMDSPIVTAVPGSKEISLSWNKILGAVAYEVFRTEGSKGCDMGKIKLTETTSTSFKDEGLRDGREYFYIIIPKGSSGSCFGPSSQCITVSPVAPPGVQITCPSDAAVINLLNESPRGTIECAIEAVGGFDGNVEVECTSLNGTICNSAQTSLSFTSQLTQQFVSFNVEVVSSAKVEGRGEASVVLSYGDVKIAHPFQLWFIEYGQASEAQYDQEYFAPRCTAAGRYCSSETLLEGRGKRLGPELNTPNSFNNTCVDGNQGTYKVDESIEKIIVRSGDIHEMAGRDMKEGDAVTIEATVFSYGTGAADTADFFYAKDASNPEWIWIKSIKPTQGGLNTLKASYILPGNSTNQAVRVNYRYNGLLSTCSGGPYDEADDLIFAVLSKNPPPPTSKTMNAPSGRPSASPSSSAVSNSPIFEDNANELQATANATFDSSLGAPSCLTTSSSCDTGTLVDGRGRTGLNGKERNGSNSLDQCKDGRRGVYHKHGSIDRILVKTMDGDSFKEGSQIWIEATVYAKRKHEYKADFYYTNDAASPNWIYIGEKSASSKNGLKVLTMAHTLFLPGTMQAVRVNLRQGERNDEVSCSTGSKDDVDDVAFAVI</sequence>